<evidence type="ECO:0000313" key="3">
    <source>
        <dbReference type="Proteomes" id="UP000245390"/>
    </source>
</evidence>
<dbReference type="PANTHER" id="PTHR35604:SF2">
    <property type="entry name" value="TRANSPOSASE INSH FOR INSERTION SEQUENCE ELEMENT IS5A-RELATED"/>
    <property type="match status" value="1"/>
</dbReference>
<dbReference type="Pfam" id="PF05598">
    <property type="entry name" value="DUF772"/>
    <property type="match status" value="1"/>
</dbReference>
<dbReference type="AlphaFoldDB" id="A0A316FYR9"/>
<feature type="domain" description="Transposase InsH N-terminal" evidence="1">
    <location>
        <begin position="1"/>
        <end position="49"/>
    </location>
</feature>
<evidence type="ECO:0000313" key="2">
    <source>
        <dbReference type="EMBL" id="PWK53563.1"/>
    </source>
</evidence>
<keyword evidence="3" id="KW-1185">Reference proteome</keyword>
<dbReference type="InterPro" id="IPR008490">
    <property type="entry name" value="Transposase_InsH_N"/>
</dbReference>
<name>A0A316FYR9_9RHOB</name>
<gene>
    <name evidence="2" type="ORF">C8D95_11388</name>
</gene>
<reference evidence="2 3" key="1">
    <citation type="submission" date="2018-05" db="EMBL/GenBank/DDBJ databases">
        <title>Genomic Encyclopedia of Type Strains, Phase IV (KMG-IV): sequencing the most valuable type-strain genomes for metagenomic binning, comparative biology and taxonomic classification.</title>
        <authorList>
            <person name="Goeker M."/>
        </authorList>
    </citation>
    <scope>NUCLEOTIDE SEQUENCE [LARGE SCALE GENOMIC DNA]</scope>
    <source>
        <strain evidence="2 3">DSM 103371</strain>
    </source>
</reference>
<dbReference type="PANTHER" id="PTHR35604">
    <property type="entry name" value="TRANSPOSASE INSH FOR INSERTION SEQUENCE ELEMENT IS5A-RELATED"/>
    <property type="match status" value="1"/>
</dbReference>
<dbReference type="Proteomes" id="UP000245390">
    <property type="component" value="Unassembled WGS sequence"/>
</dbReference>
<evidence type="ECO:0000259" key="1">
    <source>
        <dbReference type="Pfam" id="PF05598"/>
    </source>
</evidence>
<proteinExistence type="predicted"/>
<sequence length="245" mass="27334">MLVIGYVIGIRSERRLCQDVHLNLAYRWFCRLGLDDKVPDHSTFSRYRHGKFRESGLLRQIFEATVERCLKEDLISGEGFAVDASLIPTDANKSRSLAAAGWSPDVARATGNRAAREYLETLDDAAFGAASESQPKFVAKSDPAAQWTRAEESRPYFAYAPNYLVDTKCSVIMDVEGTRAIRQAEVGASQTMLDRTEQRFGICPEWLAADTAYGSSENLGWLVKKRGIIPFIPVIDKTGRTDGTW</sequence>
<comment type="caution">
    <text evidence="2">The sequence shown here is derived from an EMBL/GenBank/DDBJ whole genome shotgun (WGS) entry which is preliminary data.</text>
</comment>
<protein>
    <submittedName>
        <fullName evidence="2">Transposase-like protein DUF772</fullName>
    </submittedName>
</protein>
<accession>A0A316FYR9</accession>
<organism evidence="2 3">
    <name type="scientific">Silicimonas algicola</name>
    <dbReference type="NCBI Taxonomy" id="1826607"/>
    <lineage>
        <taxon>Bacteria</taxon>
        <taxon>Pseudomonadati</taxon>
        <taxon>Pseudomonadota</taxon>
        <taxon>Alphaproteobacteria</taxon>
        <taxon>Rhodobacterales</taxon>
        <taxon>Paracoccaceae</taxon>
    </lineage>
</organism>
<dbReference type="EMBL" id="QGGV01000013">
    <property type="protein sequence ID" value="PWK53563.1"/>
    <property type="molecule type" value="Genomic_DNA"/>
</dbReference>